<keyword evidence="2" id="KW-0472">Membrane</keyword>
<keyword evidence="2" id="KW-0812">Transmembrane</keyword>
<dbReference type="EMBL" id="NRRU01000026">
    <property type="protein sequence ID" value="MBK1712896.1"/>
    <property type="molecule type" value="Genomic_DNA"/>
</dbReference>
<accession>A0ABS1DSB7</accession>
<dbReference type="Proteomes" id="UP001041814">
    <property type="component" value="Unassembled WGS sequence"/>
</dbReference>
<feature type="transmembrane region" description="Helical" evidence="2">
    <location>
        <begin position="148"/>
        <end position="169"/>
    </location>
</feature>
<proteinExistence type="predicted"/>
<evidence type="ECO:0000256" key="2">
    <source>
        <dbReference type="SAM" id="Phobius"/>
    </source>
</evidence>
<feature type="transmembrane region" description="Helical" evidence="2">
    <location>
        <begin position="108"/>
        <end position="128"/>
    </location>
</feature>
<feature type="transmembrane region" description="Helical" evidence="2">
    <location>
        <begin position="338"/>
        <end position="358"/>
    </location>
</feature>
<feature type="transmembrane region" description="Helical" evidence="2">
    <location>
        <begin position="370"/>
        <end position="389"/>
    </location>
</feature>
<reference evidence="3" key="1">
    <citation type="submission" date="2017-08" db="EMBL/GenBank/DDBJ databases">
        <authorList>
            <person name="Imhoff J.F."/>
            <person name="Rahn T."/>
            <person name="Kuenzel S."/>
            <person name="Neulinger S.C."/>
        </authorList>
    </citation>
    <scope>NUCLEOTIDE SEQUENCE</scope>
    <source>
        <strain evidence="3">IM 151</strain>
    </source>
</reference>
<organism evidence="3 4">
    <name type="scientific">Rubrivivax gelatinosus</name>
    <name type="common">Rhodocyclus gelatinosus</name>
    <name type="synonym">Rhodopseudomonas gelatinosa</name>
    <dbReference type="NCBI Taxonomy" id="28068"/>
    <lineage>
        <taxon>Bacteria</taxon>
        <taxon>Pseudomonadati</taxon>
        <taxon>Pseudomonadota</taxon>
        <taxon>Betaproteobacteria</taxon>
        <taxon>Burkholderiales</taxon>
        <taxon>Sphaerotilaceae</taxon>
        <taxon>Rubrivivax</taxon>
    </lineage>
</organism>
<feature type="transmembrane region" description="Helical" evidence="2">
    <location>
        <begin position="71"/>
        <end position="96"/>
    </location>
</feature>
<protein>
    <submittedName>
        <fullName evidence="3">MATE family efflux transporter</fullName>
    </submittedName>
</protein>
<evidence type="ECO:0000313" key="3">
    <source>
        <dbReference type="EMBL" id="MBK1712896.1"/>
    </source>
</evidence>
<feature type="transmembrane region" description="Helical" evidence="2">
    <location>
        <begin position="445"/>
        <end position="467"/>
    </location>
</feature>
<keyword evidence="4" id="KW-1185">Reference proteome</keyword>
<dbReference type="PANTHER" id="PTHR43298">
    <property type="entry name" value="MULTIDRUG RESISTANCE PROTEIN NORM-RELATED"/>
    <property type="match status" value="1"/>
</dbReference>
<dbReference type="Pfam" id="PF01554">
    <property type="entry name" value="MatE"/>
    <property type="match status" value="2"/>
</dbReference>
<gene>
    <name evidence="3" type="ORF">CKO43_08900</name>
</gene>
<feature type="transmembrane region" description="Helical" evidence="2">
    <location>
        <begin position="181"/>
        <end position="204"/>
    </location>
</feature>
<dbReference type="InterPro" id="IPR002528">
    <property type="entry name" value="MATE_fam"/>
</dbReference>
<comment type="caution">
    <text evidence="3">The sequence shown here is derived from an EMBL/GenBank/DDBJ whole genome shotgun (WGS) entry which is preliminary data.</text>
</comment>
<name>A0ABS1DSB7_RUBGE</name>
<dbReference type="InterPro" id="IPR050222">
    <property type="entry name" value="MATE_MdtK"/>
</dbReference>
<dbReference type="PANTHER" id="PTHR43298:SF2">
    <property type="entry name" value="FMN_FAD EXPORTER YEEO-RELATED"/>
    <property type="match status" value="1"/>
</dbReference>
<feature type="transmembrane region" description="Helical" evidence="2">
    <location>
        <begin position="263"/>
        <end position="286"/>
    </location>
</feature>
<dbReference type="NCBIfam" id="TIGR00797">
    <property type="entry name" value="matE"/>
    <property type="match status" value="1"/>
</dbReference>
<feature type="transmembrane region" description="Helical" evidence="2">
    <location>
        <begin position="210"/>
        <end position="233"/>
    </location>
</feature>
<feature type="transmembrane region" description="Helical" evidence="2">
    <location>
        <begin position="410"/>
        <end position="430"/>
    </location>
</feature>
<evidence type="ECO:0000256" key="1">
    <source>
        <dbReference type="ARBA" id="ARBA00022448"/>
    </source>
</evidence>
<feature type="transmembrane region" description="Helical" evidence="2">
    <location>
        <begin position="31"/>
        <end position="51"/>
    </location>
</feature>
<reference evidence="3" key="2">
    <citation type="journal article" date="2020" name="Microorganisms">
        <title>Osmotic Adaptation and Compatible Solute Biosynthesis of Phototrophic Bacteria as Revealed from Genome Analyses.</title>
        <authorList>
            <person name="Imhoff J.F."/>
            <person name="Rahn T."/>
            <person name="Kunzel S."/>
            <person name="Keller A."/>
            <person name="Neulinger S.C."/>
        </authorList>
    </citation>
    <scope>NUCLEOTIDE SEQUENCE</scope>
    <source>
        <strain evidence="3">IM 151</strain>
    </source>
</reference>
<sequence>MAGPADRPEGAPYPAPPPGRAARLADSARRIAPLAWPVFIGQLSVLAFSTVDTVLVARHSASDLAALAVGSAAYITTFVGFMGVVMALAPIVGQLFGAGRHADAGRQLHQAVWIALFFAAIGCTLLVFPTPFLALANATPEQADKVRGYLLALAVALPASLLFTAYRAFNVAVSRPKAVMALQIGALALKIPLSTALVFGVPALGVPELGVLGCGIATAVAMWAQTVAGYALLRRDPFYGAFHLGGRVLDAPDRPAIWAQLRLGLPSGAAVLVEVSGFTFMAIFIARLGETPVAGHQIAANLVSLLFMLPLAIANGASTLVAQRIGALDASAARRLGWHGVVIGAGLAAFNGGLLFLLREPVVGLYTGDAAVVAAALPLLAFVAVFHIADAMQTVAAFVLRAWRIATVPLVINATALWGVGLGGGYLLAFDPAGVLPAALHGARGFWVASTVGLILTAAALTAFLAWTMRRQRLVSPGGSRRPDSQAGG</sequence>
<keyword evidence="2" id="KW-1133">Transmembrane helix</keyword>
<evidence type="ECO:0000313" key="4">
    <source>
        <dbReference type="Proteomes" id="UP001041814"/>
    </source>
</evidence>
<keyword evidence="1" id="KW-0813">Transport</keyword>
<feature type="transmembrane region" description="Helical" evidence="2">
    <location>
        <begin position="298"/>
        <end position="317"/>
    </location>
</feature>